<name>A0A8C4QPE0_EPTBU</name>
<dbReference type="Pfam" id="PF01105">
    <property type="entry name" value="EMP24_GP25L"/>
    <property type="match status" value="1"/>
</dbReference>
<sequence>MIPVRLKTQYAQKGKTSFWSKTWTTIYFYLFVALKNVTIRRGNVTNYCLHKQMSKKEEKQKSCIFPIVLQERMSTLELRMFVVGRFYNFARIQGRRDFFLLSSNFNYITCWSIAQSVLITMVGIIQVFTLRHLFRAKTLTPSLRPRC</sequence>
<protein>
    <recommendedName>
        <fullName evidence="2">GOLD domain-containing protein</fullName>
    </recommendedName>
</protein>
<dbReference type="AlphaFoldDB" id="A0A8C4QPE0"/>
<keyword evidence="1" id="KW-0472">Membrane</keyword>
<evidence type="ECO:0000259" key="2">
    <source>
        <dbReference type="Pfam" id="PF01105"/>
    </source>
</evidence>
<evidence type="ECO:0000313" key="3">
    <source>
        <dbReference type="Ensembl" id="ENSEBUP00000017904.1"/>
    </source>
</evidence>
<evidence type="ECO:0000256" key="1">
    <source>
        <dbReference type="SAM" id="Phobius"/>
    </source>
</evidence>
<feature type="domain" description="GOLD" evidence="2">
    <location>
        <begin position="24"/>
        <end position="135"/>
    </location>
</feature>
<proteinExistence type="predicted"/>
<feature type="transmembrane region" description="Helical" evidence="1">
    <location>
        <begin position="105"/>
        <end position="128"/>
    </location>
</feature>
<dbReference type="GeneTree" id="ENSGT00390000010961"/>
<keyword evidence="4" id="KW-1185">Reference proteome</keyword>
<dbReference type="Proteomes" id="UP000694388">
    <property type="component" value="Unplaced"/>
</dbReference>
<dbReference type="Ensembl" id="ENSEBUT00000018481.1">
    <property type="protein sequence ID" value="ENSEBUP00000017904.1"/>
    <property type="gene ID" value="ENSEBUG00000011192.1"/>
</dbReference>
<organism evidence="3 4">
    <name type="scientific">Eptatretus burgeri</name>
    <name type="common">Inshore hagfish</name>
    <dbReference type="NCBI Taxonomy" id="7764"/>
    <lineage>
        <taxon>Eukaryota</taxon>
        <taxon>Metazoa</taxon>
        <taxon>Chordata</taxon>
        <taxon>Craniata</taxon>
        <taxon>Vertebrata</taxon>
        <taxon>Cyclostomata</taxon>
        <taxon>Myxini</taxon>
        <taxon>Myxiniformes</taxon>
        <taxon>Myxinidae</taxon>
        <taxon>Eptatretinae</taxon>
        <taxon>Eptatretus</taxon>
    </lineage>
</organism>
<reference evidence="3" key="2">
    <citation type="submission" date="2025-09" db="UniProtKB">
        <authorList>
            <consortium name="Ensembl"/>
        </authorList>
    </citation>
    <scope>IDENTIFICATION</scope>
</reference>
<keyword evidence="1" id="KW-1133">Transmembrane helix</keyword>
<accession>A0A8C4QPE0</accession>
<dbReference type="InterPro" id="IPR009038">
    <property type="entry name" value="GOLD_dom"/>
</dbReference>
<evidence type="ECO:0000313" key="4">
    <source>
        <dbReference type="Proteomes" id="UP000694388"/>
    </source>
</evidence>
<reference evidence="3" key="1">
    <citation type="submission" date="2025-08" db="UniProtKB">
        <authorList>
            <consortium name="Ensembl"/>
        </authorList>
    </citation>
    <scope>IDENTIFICATION</scope>
</reference>
<keyword evidence="1" id="KW-0812">Transmembrane</keyword>